<dbReference type="InterPro" id="IPR003439">
    <property type="entry name" value="ABC_transporter-like_ATP-bd"/>
</dbReference>
<evidence type="ECO:0000256" key="3">
    <source>
        <dbReference type="ARBA" id="ARBA00022741"/>
    </source>
</evidence>
<evidence type="ECO:0000256" key="2">
    <source>
        <dbReference type="ARBA" id="ARBA00022448"/>
    </source>
</evidence>
<keyword evidence="2" id="KW-0813">Transport</keyword>
<keyword evidence="4 6" id="KW-0067">ATP-binding</keyword>
<proteinExistence type="inferred from homology"/>
<dbReference type="InterPro" id="IPR003593">
    <property type="entry name" value="AAA+_ATPase"/>
</dbReference>
<comment type="caution">
    <text evidence="6">The sequence shown here is derived from an EMBL/GenBank/DDBJ whole genome shotgun (WGS) entry which is preliminary data.</text>
</comment>
<dbReference type="Gene3D" id="3.40.50.300">
    <property type="entry name" value="P-loop containing nucleotide triphosphate hydrolases"/>
    <property type="match status" value="1"/>
</dbReference>
<dbReference type="GO" id="GO:0016887">
    <property type="term" value="F:ATP hydrolysis activity"/>
    <property type="evidence" value="ECO:0007669"/>
    <property type="project" value="InterPro"/>
</dbReference>
<evidence type="ECO:0000256" key="4">
    <source>
        <dbReference type="ARBA" id="ARBA00022840"/>
    </source>
</evidence>
<reference evidence="6 7" key="1">
    <citation type="submission" date="2019-12" db="EMBL/GenBank/DDBJ databases">
        <authorList>
            <person name="Li M."/>
        </authorList>
    </citation>
    <scope>NUCLEOTIDE SEQUENCE [LARGE SCALE GENOMIC DNA]</scope>
    <source>
        <strain evidence="6 7">GBMRC 2024</strain>
    </source>
</reference>
<name>A0A6L7GB99_9RHOB</name>
<dbReference type="SMART" id="SM00382">
    <property type="entry name" value="AAA"/>
    <property type="match status" value="1"/>
</dbReference>
<gene>
    <name evidence="6" type="ORF">GR170_22195</name>
</gene>
<accession>A0A6L7GB99</accession>
<feature type="domain" description="ABC transporter" evidence="5">
    <location>
        <begin position="2"/>
        <end position="221"/>
    </location>
</feature>
<keyword evidence="3" id="KW-0547">Nucleotide-binding</keyword>
<dbReference type="Pfam" id="PF00005">
    <property type="entry name" value="ABC_tran"/>
    <property type="match status" value="1"/>
</dbReference>
<dbReference type="Proteomes" id="UP000477911">
    <property type="component" value="Unassembled WGS sequence"/>
</dbReference>
<dbReference type="GO" id="GO:0005524">
    <property type="term" value="F:ATP binding"/>
    <property type="evidence" value="ECO:0007669"/>
    <property type="project" value="UniProtKB-KW"/>
</dbReference>
<keyword evidence="7" id="KW-1185">Reference proteome</keyword>
<dbReference type="RefSeq" id="WP_160896667.1">
    <property type="nucleotide sequence ID" value="NZ_WUMU01000030.1"/>
</dbReference>
<evidence type="ECO:0000259" key="5">
    <source>
        <dbReference type="PROSITE" id="PS50893"/>
    </source>
</evidence>
<dbReference type="InterPro" id="IPR050683">
    <property type="entry name" value="Bact_Polysacc_Export_ATP-bd"/>
</dbReference>
<dbReference type="PROSITE" id="PS50893">
    <property type="entry name" value="ABC_TRANSPORTER_2"/>
    <property type="match status" value="1"/>
</dbReference>
<sequence length="236" mass="26119">MIALEGLSKAYPLSGRRQRPILQDVSLTLPDANIAILGRNGQGKSTLLRMIAGIEPPDRGRIRCTGSVSWPIGFRGSFHRQLSGAENVRFVARIYRQNTEYVTAFVRDFAELGPFFDQPVKAYSTGMVGRLAFGLSMAIAFRIYLVDEVLGAGDSHFQHKCRAAFRARADQARLVMVSHSMPMLREFCDAALVIDNGTLTFFPDLEEGIARYEQLNAPSRPQAAAVSRQSQPDLPT</sequence>
<evidence type="ECO:0000256" key="1">
    <source>
        <dbReference type="ARBA" id="ARBA00005417"/>
    </source>
</evidence>
<dbReference type="InterPro" id="IPR015860">
    <property type="entry name" value="ABC_transpr_TagH-like"/>
</dbReference>
<evidence type="ECO:0000313" key="6">
    <source>
        <dbReference type="EMBL" id="MXN20550.1"/>
    </source>
</evidence>
<comment type="similarity">
    <text evidence="1">Belongs to the ABC transporter superfamily.</text>
</comment>
<dbReference type="InterPro" id="IPR027417">
    <property type="entry name" value="P-loop_NTPase"/>
</dbReference>
<dbReference type="GO" id="GO:0140359">
    <property type="term" value="F:ABC-type transporter activity"/>
    <property type="evidence" value="ECO:0007669"/>
    <property type="project" value="InterPro"/>
</dbReference>
<dbReference type="EMBL" id="WUMU01000030">
    <property type="protein sequence ID" value="MXN20550.1"/>
    <property type="molecule type" value="Genomic_DNA"/>
</dbReference>
<dbReference type="PANTHER" id="PTHR46743">
    <property type="entry name" value="TEICHOIC ACIDS EXPORT ATP-BINDING PROTEIN TAGH"/>
    <property type="match status" value="1"/>
</dbReference>
<evidence type="ECO:0000313" key="7">
    <source>
        <dbReference type="Proteomes" id="UP000477911"/>
    </source>
</evidence>
<dbReference type="PANTHER" id="PTHR46743:SF2">
    <property type="entry name" value="TEICHOIC ACIDS EXPORT ATP-BINDING PROTEIN TAGH"/>
    <property type="match status" value="1"/>
</dbReference>
<dbReference type="CDD" id="cd03220">
    <property type="entry name" value="ABC_KpsT_Wzt"/>
    <property type="match status" value="1"/>
</dbReference>
<protein>
    <submittedName>
        <fullName evidence="6">ATP-binding cassette domain-containing protein</fullName>
    </submittedName>
</protein>
<dbReference type="AlphaFoldDB" id="A0A6L7GB99"/>
<dbReference type="GO" id="GO:0016020">
    <property type="term" value="C:membrane"/>
    <property type="evidence" value="ECO:0007669"/>
    <property type="project" value="InterPro"/>
</dbReference>
<organism evidence="6 7">
    <name type="scientific">Pseudooceanicola albus</name>
    <dbReference type="NCBI Taxonomy" id="2692189"/>
    <lineage>
        <taxon>Bacteria</taxon>
        <taxon>Pseudomonadati</taxon>
        <taxon>Pseudomonadota</taxon>
        <taxon>Alphaproteobacteria</taxon>
        <taxon>Rhodobacterales</taxon>
        <taxon>Paracoccaceae</taxon>
        <taxon>Pseudooceanicola</taxon>
    </lineage>
</organism>
<dbReference type="SUPFAM" id="SSF52540">
    <property type="entry name" value="P-loop containing nucleoside triphosphate hydrolases"/>
    <property type="match status" value="1"/>
</dbReference>